<name>A0A368Z330_9RHOB</name>
<dbReference type="CDD" id="cd08899">
    <property type="entry name" value="SRPBCC_CalC_Aha1-like_6"/>
    <property type="match status" value="1"/>
</dbReference>
<evidence type="ECO:0000259" key="2">
    <source>
        <dbReference type="Pfam" id="PF08327"/>
    </source>
</evidence>
<dbReference type="EMBL" id="QPJL01000005">
    <property type="protein sequence ID" value="RCW85866.1"/>
    <property type="molecule type" value="Genomic_DNA"/>
</dbReference>
<evidence type="ECO:0000313" key="4">
    <source>
        <dbReference type="Proteomes" id="UP000253345"/>
    </source>
</evidence>
<comment type="similarity">
    <text evidence="1">Belongs to the AHA1 family.</text>
</comment>
<dbReference type="Proteomes" id="UP000253345">
    <property type="component" value="Unassembled WGS sequence"/>
</dbReference>
<reference evidence="3 4" key="1">
    <citation type="submission" date="2018-07" db="EMBL/GenBank/DDBJ databases">
        <title>Genomic Encyclopedia of Type Strains, Phase III (KMG-III): the genomes of soil and plant-associated and newly described type strains.</title>
        <authorList>
            <person name="Whitman W."/>
        </authorList>
    </citation>
    <scope>NUCLEOTIDE SEQUENCE [LARGE SCALE GENOMIC DNA]</scope>
    <source>
        <strain evidence="3 4">CECT 8525</strain>
    </source>
</reference>
<proteinExistence type="inferred from homology"/>
<evidence type="ECO:0000256" key="1">
    <source>
        <dbReference type="ARBA" id="ARBA00006817"/>
    </source>
</evidence>
<dbReference type="AlphaFoldDB" id="A0A368Z330"/>
<dbReference type="InterPro" id="IPR023393">
    <property type="entry name" value="START-like_dom_sf"/>
</dbReference>
<protein>
    <submittedName>
        <fullName evidence="3">Uncharacterized protein YndB with AHSA1/START domain</fullName>
    </submittedName>
</protein>
<dbReference type="Pfam" id="PF08327">
    <property type="entry name" value="AHSA1"/>
    <property type="match status" value="1"/>
</dbReference>
<accession>A0A368Z330</accession>
<dbReference type="OrthoDB" id="9800600at2"/>
<evidence type="ECO:0000313" key="3">
    <source>
        <dbReference type="EMBL" id="RCW85866.1"/>
    </source>
</evidence>
<sequence>MNVDAKIEEFASLRDGTTLVIQRWLPGPVERIWNYLTDSELRRKWLAAGDMTLTPGAGFELIWRNDELSDASDPRPAGFAEEQRMDSRIIAVEPPRLLTYAWGKGDVTFELEPRGDKVLLTLTHRGLDHPSMRDMTASGWHMHLEILGARVAGRDAASFWSGWTRLHGTYRARLASTR</sequence>
<keyword evidence="4" id="KW-1185">Reference proteome</keyword>
<gene>
    <name evidence="3" type="ORF">DFP89_105133</name>
</gene>
<dbReference type="RefSeq" id="WP_114348661.1">
    <property type="nucleotide sequence ID" value="NZ_QPJL01000005.1"/>
</dbReference>
<organism evidence="3 4">
    <name type="scientific">Paracoccus lutimaris</name>
    <dbReference type="NCBI Taxonomy" id="1490030"/>
    <lineage>
        <taxon>Bacteria</taxon>
        <taxon>Pseudomonadati</taxon>
        <taxon>Pseudomonadota</taxon>
        <taxon>Alphaproteobacteria</taxon>
        <taxon>Rhodobacterales</taxon>
        <taxon>Paracoccaceae</taxon>
        <taxon>Paracoccus</taxon>
    </lineage>
</organism>
<comment type="caution">
    <text evidence="3">The sequence shown here is derived from an EMBL/GenBank/DDBJ whole genome shotgun (WGS) entry which is preliminary data.</text>
</comment>
<dbReference type="Gene3D" id="3.30.530.20">
    <property type="match status" value="1"/>
</dbReference>
<feature type="domain" description="Activator of Hsp90 ATPase homologue 1/2-like C-terminal" evidence="2">
    <location>
        <begin position="28"/>
        <end position="150"/>
    </location>
</feature>
<dbReference type="InterPro" id="IPR013538">
    <property type="entry name" value="ASHA1/2-like_C"/>
</dbReference>
<dbReference type="SUPFAM" id="SSF55961">
    <property type="entry name" value="Bet v1-like"/>
    <property type="match status" value="1"/>
</dbReference>